<comment type="caution">
    <text evidence="2">The sequence shown here is derived from an EMBL/GenBank/DDBJ whole genome shotgun (WGS) entry which is preliminary data.</text>
</comment>
<dbReference type="Proteomes" id="UP001238163">
    <property type="component" value="Unassembled WGS sequence"/>
</dbReference>
<reference evidence="2" key="1">
    <citation type="submission" date="2023-07" db="EMBL/GenBank/DDBJ databases">
        <title>Genomic Encyclopedia of Type Strains, Phase IV (KMG-IV): sequencing the most valuable type-strain genomes for metagenomic binning, comparative biology and taxonomic classification.</title>
        <authorList>
            <person name="Goeker M."/>
        </authorList>
    </citation>
    <scope>NUCLEOTIDE SEQUENCE</scope>
    <source>
        <strain evidence="2">DSM 24202</strain>
    </source>
</reference>
<evidence type="ECO:0000259" key="1">
    <source>
        <dbReference type="Pfam" id="PF01261"/>
    </source>
</evidence>
<feature type="domain" description="Xylose isomerase-like TIM barrel" evidence="1">
    <location>
        <begin position="27"/>
        <end position="255"/>
    </location>
</feature>
<dbReference type="Gene3D" id="3.20.20.150">
    <property type="entry name" value="Divalent-metal-dependent TIM barrel enzymes"/>
    <property type="match status" value="1"/>
</dbReference>
<dbReference type="Pfam" id="PF01261">
    <property type="entry name" value="AP_endonuc_2"/>
    <property type="match status" value="1"/>
</dbReference>
<organism evidence="2 3">
    <name type="scientific">Oligosphaera ethanolica</name>
    <dbReference type="NCBI Taxonomy" id="760260"/>
    <lineage>
        <taxon>Bacteria</taxon>
        <taxon>Pseudomonadati</taxon>
        <taxon>Lentisphaerota</taxon>
        <taxon>Oligosphaeria</taxon>
        <taxon>Oligosphaerales</taxon>
        <taxon>Oligosphaeraceae</taxon>
        <taxon>Oligosphaera</taxon>
    </lineage>
</organism>
<dbReference type="PANTHER" id="PTHR12110">
    <property type="entry name" value="HYDROXYPYRUVATE ISOMERASE"/>
    <property type="match status" value="1"/>
</dbReference>
<evidence type="ECO:0000313" key="3">
    <source>
        <dbReference type="Proteomes" id="UP001238163"/>
    </source>
</evidence>
<dbReference type="InterPro" id="IPR050312">
    <property type="entry name" value="IolE/XylAMocC-like"/>
</dbReference>
<protein>
    <submittedName>
        <fullName evidence="2">Sugar phosphate isomerase/epimerase</fullName>
    </submittedName>
</protein>
<dbReference type="GO" id="GO:0016853">
    <property type="term" value="F:isomerase activity"/>
    <property type="evidence" value="ECO:0007669"/>
    <property type="project" value="UniProtKB-KW"/>
</dbReference>
<proteinExistence type="predicted"/>
<dbReference type="EMBL" id="JAUSVL010000001">
    <property type="protein sequence ID" value="MDQ0290272.1"/>
    <property type="molecule type" value="Genomic_DNA"/>
</dbReference>
<sequence length="283" mass="32095">MELGINPGYVRKQRGNPQGRSFAEALRLCRDAGFIQLDYLSELGDDWEHVAQQRREEIDRQGLVVHQSHCPFFRYQQDGAGRFAQIAPRAVRAAAILGAQFLVVHADEYRVTDRFDQAEILNATYDTLAPIVDLAKQHGIRIAVENLFEDGFGPQVNGRSRYTSTIEEVLAVLDRFDDPAVGCCWDFGHARCTYGDGQLAALQQVGPRLFCTHVHDNYYNKDLHLPPFFGGIDWEAHMRYLHDSAYPGNFIYEFVYGSIPDALLPTYLHVAQQTGRYLLTLAQ</sequence>
<dbReference type="InterPro" id="IPR013022">
    <property type="entry name" value="Xyl_isomerase-like_TIM-brl"/>
</dbReference>
<dbReference type="RefSeq" id="WP_307261700.1">
    <property type="nucleotide sequence ID" value="NZ_JAUSVL010000001.1"/>
</dbReference>
<keyword evidence="2" id="KW-0413">Isomerase</keyword>
<dbReference type="AlphaFoldDB" id="A0AAE3VGQ7"/>
<accession>A0AAE3VGQ7</accession>
<dbReference type="SUPFAM" id="SSF51658">
    <property type="entry name" value="Xylose isomerase-like"/>
    <property type="match status" value="1"/>
</dbReference>
<evidence type="ECO:0000313" key="2">
    <source>
        <dbReference type="EMBL" id="MDQ0290272.1"/>
    </source>
</evidence>
<gene>
    <name evidence="2" type="ORF">J3R75_002379</name>
</gene>
<keyword evidence="3" id="KW-1185">Reference proteome</keyword>
<dbReference type="PANTHER" id="PTHR12110:SF53">
    <property type="entry name" value="BLR5974 PROTEIN"/>
    <property type="match status" value="1"/>
</dbReference>
<dbReference type="InterPro" id="IPR036237">
    <property type="entry name" value="Xyl_isomerase-like_sf"/>
</dbReference>
<name>A0AAE3VGQ7_9BACT</name>